<evidence type="ECO:0000313" key="6">
    <source>
        <dbReference type="Proteomes" id="UP000307943"/>
    </source>
</evidence>
<evidence type="ECO:0000259" key="4">
    <source>
        <dbReference type="PROSITE" id="PS01124"/>
    </source>
</evidence>
<dbReference type="InterPro" id="IPR037923">
    <property type="entry name" value="HTH-like"/>
</dbReference>
<dbReference type="InterPro" id="IPR018060">
    <property type="entry name" value="HTH_AraC"/>
</dbReference>
<reference evidence="5 6" key="1">
    <citation type="submission" date="2019-05" db="EMBL/GenBank/DDBJ databases">
        <title>We sequenced the genome of Paenibacillus hemerocallicola KCTC 33185 for further insight into its adaptation and study the phylogeny of Paenibacillus.</title>
        <authorList>
            <person name="Narsing Rao M.P."/>
        </authorList>
    </citation>
    <scope>NUCLEOTIDE SEQUENCE [LARGE SCALE GENOMIC DNA]</scope>
    <source>
        <strain evidence="5 6">KCTC 33185</strain>
    </source>
</reference>
<dbReference type="SUPFAM" id="SSF46689">
    <property type="entry name" value="Homeodomain-like"/>
    <property type="match status" value="2"/>
</dbReference>
<evidence type="ECO:0000256" key="3">
    <source>
        <dbReference type="ARBA" id="ARBA00023163"/>
    </source>
</evidence>
<dbReference type="Gene3D" id="1.10.10.60">
    <property type="entry name" value="Homeodomain-like"/>
    <property type="match status" value="2"/>
</dbReference>
<keyword evidence="6" id="KW-1185">Reference proteome</keyword>
<dbReference type="InterPro" id="IPR009057">
    <property type="entry name" value="Homeodomain-like_sf"/>
</dbReference>
<dbReference type="PROSITE" id="PS00041">
    <property type="entry name" value="HTH_ARAC_FAMILY_1"/>
    <property type="match status" value="1"/>
</dbReference>
<dbReference type="Proteomes" id="UP000307943">
    <property type="component" value="Unassembled WGS sequence"/>
</dbReference>
<proteinExistence type="predicted"/>
<dbReference type="InterPro" id="IPR014710">
    <property type="entry name" value="RmlC-like_jellyroll"/>
</dbReference>
<feature type="domain" description="HTH araC/xylS-type" evidence="4">
    <location>
        <begin position="177"/>
        <end position="275"/>
    </location>
</feature>
<keyword evidence="3" id="KW-0804">Transcription</keyword>
<dbReference type="RefSeq" id="WP_139600708.1">
    <property type="nucleotide sequence ID" value="NZ_VDCQ01000003.1"/>
</dbReference>
<dbReference type="OrthoDB" id="9807321at2"/>
<dbReference type="Gene3D" id="2.60.120.10">
    <property type="entry name" value="Jelly Rolls"/>
    <property type="match status" value="1"/>
</dbReference>
<keyword evidence="1" id="KW-0805">Transcription regulation</keyword>
<dbReference type="PRINTS" id="PR00032">
    <property type="entry name" value="HTHARAC"/>
</dbReference>
<gene>
    <name evidence="5" type="ORF">FE784_03395</name>
</gene>
<evidence type="ECO:0000256" key="1">
    <source>
        <dbReference type="ARBA" id="ARBA00023015"/>
    </source>
</evidence>
<evidence type="ECO:0000313" key="5">
    <source>
        <dbReference type="EMBL" id="TNJ67805.1"/>
    </source>
</evidence>
<evidence type="ECO:0000256" key="2">
    <source>
        <dbReference type="ARBA" id="ARBA00023125"/>
    </source>
</evidence>
<name>A0A5C4TFT3_9BACL</name>
<dbReference type="PANTHER" id="PTHR43280">
    <property type="entry name" value="ARAC-FAMILY TRANSCRIPTIONAL REGULATOR"/>
    <property type="match status" value="1"/>
</dbReference>
<accession>A0A5C4TFT3</accession>
<sequence length="275" mass="32345">MDSAFFMRFYPKIIDVLMRDEKFWYGRLARTFECSLKRNFMYVLHGSGTLTVESGSFPLTAGSAFYFPFRHHIRLSTEKNNMLQFYSVHYDYKWIDWDDNSITGAPPAQDSLPIPLVTQMADMEGFPLRLQELYELWQRKDADYEWQARLAFMNILNDVCSMNARRQEGDLARRAIARSMEYIRLHYGQPLERDELAELVSMSPTYYSVMFKRVTGCTPTQYITKVRMDKAKELLVCSDRMVSEVAREVGFQDPLYFARVFSAHTGMSPRDYRKC</sequence>
<dbReference type="EMBL" id="VDCQ01000003">
    <property type="protein sequence ID" value="TNJ67805.1"/>
    <property type="molecule type" value="Genomic_DNA"/>
</dbReference>
<dbReference type="GO" id="GO:0003700">
    <property type="term" value="F:DNA-binding transcription factor activity"/>
    <property type="evidence" value="ECO:0007669"/>
    <property type="project" value="InterPro"/>
</dbReference>
<dbReference type="InterPro" id="IPR020449">
    <property type="entry name" value="Tscrpt_reg_AraC-type_HTH"/>
</dbReference>
<organism evidence="5 6">
    <name type="scientific">Paenibacillus hemerocallicola</name>
    <dbReference type="NCBI Taxonomy" id="1172614"/>
    <lineage>
        <taxon>Bacteria</taxon>
        <taxon>Bacillati</taxon>
        <taxon>Bacillota</taxon>
        <taxon>Bacilli</taxon>
        <taxon>Bacillales</taxon>
        <taxon>Paenibacillaceae</taxon>
        <taxon>Paenibacillus</taxon>
    </lineage>
</organism>
<protein>
    <submittedName>
        <fullName evidence="5">Helix-turn-helix transcriptional regulator</fullName>
    </submittedName>
</protein>
<dbReference type="PROSITE" id="PS01124">
    <property type="entry name" value="HTH_ARAC_FAMILY_2"/>
    <property type="match status" value="1"/>
</dbReference>
<comment type="caution">
    <text evidence="5">The sequence shown here is derived from an EMBL/GenBank/DDBJ whole genome shotgun (WGS) entry which is preliminary data.</text>
</comment>
<dbReference type="Pfam" id="PF12833">
    <property type="entry name" value="HTH_18"/>
    <property type="match status" value="1"/>
</dbReference>
<dbReference type="PANTHER" id="PTHR43280:SF2">
    <property type="entry name" value="HTH-TYPE TRANSCRIPTIONAL REGULATOR EXSA"/>
    <property type="match status" value="1"/>
</dbReference>
<dbReference type="AlphaFoldDB" id="A0A5C4TFT3"/>
<keyword evidence="2" id="KW-0238">DNA-binding</keyword>
<dbReference type="SMART" id="SM00342">
    <property type="entry name" value="HTH_ARAC"/>
    <property type="match status" value="1"/>
</dbReference>
<dbReference type="GO" id="GO:0043565">
    <property type="term" value="F:sequence-specific DNA binding"/>
    <property type="evidence" value="ECO:0007669"/>
    <property type="project" value="InterPro"/>
</dbReference>
<dbReference type="SUPFAM" id="SSF51215">
    <property type="entry name" value="Regulatory protein AraC"/>
    <property type="match status" value="1"/>
</dbReference>
<dbReference type="InterPro" id="IPR018062">
    <property type="entry name" value="HTH_AraC-typ_CS"/>
</dbReference>